<dbReference type="PANTHER" id="PTHR10622:SF10">
    <property type="entry name" value="HET DOMAIN-CONTAINING PROTEIN"/>
    <property type="match status" value="1"/>
</dbReference>
<organism evidence="3 4">
    <name type="scientific">Amniculicola lignicola CBS 123094</name>
    <dbReference type="NCBI Taxonomy" id="1392246"/>
    <lineage>
        <taxon>Eukaryota</taxon>
        <taxon>Fungi</taxon>
        <taxon>Dikarya</taxon>
        <taxon>Ascomycota</taxon>
        <taxon>Pezizomycotina</taxon>
        <taxon>Dothideomycetes</taxon>
        <taxon>Pleosporomycetidae</taxon>
        <taxon>Pleosporales</taxon>
        <taxon>Amniculicolaceae</taxon>
        <taxon>Amniculicola</taxon>
    </lineage>
</organism>
<gene>
    <name evidence="3" type="ORF">P154DRAFT_547688</name>
</gene>
<keyword evidence="4" id="KW-1185">Reference proteome</keyword>
<dbReference type="Pfam" id="PF06985">
    <property type="entry name" value="HET"/>
    <property type="match status" value="1"/>
</dbReference>
<protein>
    <submittedName>
        <fullName evidence="3">HET-domain-containing protein</fullName>
    </submittedName>
</protein>
<dbReference type="AlphaFoldDB" id="A0A6A5W7U9"/>
<proteinExistence type="predicted"/>
<dbReference type="InterPro" id="IPR058525">
    <property type="entry name" value="DUF8212"/>
</dbReference>
<dbReference type="EMBL" id="ML977619">
    <property type="protein sequence ID" value="KAF1996944.1"/>
    <property type="molecule type" value="Genomic_DNA"/>
</dbReference>
<evidence type="ECO:0000259" key="1">
    <source>
        <dbReference type="Pfam" id="PF06985"/>
    </source>
</evidence>
<reference evidence="3" key="1">
    <citation type="journal article" date="2020" name="Stud. Mycol.">
        <title>101 Dothideomycetes genomes: a test case for predicting lifestyles and emergence of pathogens.</title>
        <authorList>
            <person name="Haridas S."/>
            <person name="Albert R."/>
            <person name="Binder M."/>
            <person name="Bloem J."/>
            <person name="Labutti K."/>
            <person name="Salamov A."/>
            <person name="Andreopoulos B."/>
            <person name="Baker S."/>
            <person name="Barry K."/>
            <person name="Bills G."/>
            <person name="Bluhm B."/>
            <person name="Cannon C."/>
            <person name="Castanera R."/>
            <person name="Culley D."/>
            <person name="Daum C."/>
            <person name="Ezra D."/>
            <person name="Gonzalez J."/>
            <person name="Henrissat B."/>
            <person name="Kuo A."/>
            <person name="Liang C."/>
            <person name="Lipzen A."/>
            <person name="Lutzoni F."/>
            <person name="Magnuson J."/>
            <person name="Mondo S."/>
            <person name="Nolan M."/>
            <person name="Ohm R."/>
            <person name="Pangilinan J."/>
            <person name="Park H.-J."/>
            <person name="Ramirez L."/>
            <person name="Alfaro M."/>
            <person name="Sun H."/>
            <person name="Tritt A."/>
            <person name="Yoshinaga Y."/>
            <person name="Zwiers L.-H."/>
            <person name="Turgeon B."/>
            <person name="Goodwin S."/>
            <person name="Spatafora J."/>
            <person name="Crous P."/>
            <person name="Grigoriev I."/>
        </authorList>
    </citation>
    <scope>NUCLEOTIDE SEQUENCE</scope>
    <source>
        <strain evidence="3">CBS 123094</strain>
    </source>
</reference>
<dbReference type="Proteomes" id="UP000799779">
    <property type="component" value="Unassembled WGS sequence"/>
</dbReference>
<evidence type="ECO:0000259" key="2">
    <source>
        <dbReference type="Pfam" id="PF26640"/>
    </source>
</evidence>
<dbReference type="Pfam" id="PF26640">
    <property type="entry name" value="DUF8212"/>
    <property type="match status" value="1"/>
</dbReference>
<dbReference type="PANTHER" id="PTHR10622">
    <property type="entry name" value="HET DOMAIN-CONTAINING PROTEIN"/>
    <property type="match status" value="1"/>
</dbReference>
<sequence length="232" mass="26465">MRLLRLQDDGEFSLVEFFGKEIPPYAILSHTWGADGEEFTFKDLEEGTGKTKAGYSKIRFCGKQAADDNLQYFWVDTCCINKSSSAELSEAINSMYQWYKECAVCYAYLADVIDATQLTESRWFTRGWTLQELIAPAQVVFFNANLQHIGTKHTLVMRISQRTGIPKFILQGTKINHNIGVAHKIVEDMAYCLLGVFDVNMPLLYGEGLRAFNRLQEEILRQNNDPSLLAWP</sequence>
<evidence type="ECO:0000313" key="4">
    <source>
        <dbReference type="Proteomes" id="UP000799779"/>
    </source>
</evidence>
<evidence type="ECO:0000313" key="3">
    <source>
        <dbReference type="EMBL" id="KAF1996944.1"/>
    </source>
</evidence>
<accession>A0A6A5W7U9</accession>
<feature type="domain" description="DUF8212" evidence="2">
    <location>
        <begin position="210"/>
        <end position="231"/>
    </location>
</feature>
<dbReference type="OrthoDB" id="20872at2759"/>
<dbReference type="InterPro" id="IPR010730">
    <property type="entry name" value="HET"/>
</dbReference>
<name>A0A6A5W7U9_9PLEO</name>
<feature type="domain" description="Heterokaryon incompatibility" evidence="1">
    <location>
        <begin position="25"/>
        <end position="111"/>
    </location>
</feature>